<dbReference type="Proteomes" id="UP000295830">
    <property type="component" value="Unassembled WGS sequence"/>
</dbReference>
<gene>
    <name evidence="7" type="ORF">DES49_2409</name>
</gene>
<dbReference type="Pfam" id="PF04932">
    <property type="entry name" value="Wzy_C"/>
    <property type="match status" value="1"/>
</dbReference>
<dbReference type="GO" id="GO:0016020">
    <property type="term" value="C:membrane"/>
    <property type="evidence" value="ECO:0007669"/>
    <property type="project" value="UniProtKB-SubCell"/>
</dbReference>
<organism evidence="7 8">
    <name type="scientific">Halospina denitrificans</name>
    <dbReference type="NCBI Taxonomy" id="332522"/>
    <lineage>
        <taxon>Bacteria</taxon>
        <taxon>Pseudomonadati</taxon>
        <taxon>Pseudomonadota</taxon>
        <taxon>Gammaproteobacteria</taxon>
        <taxon>Halospina</taxon>
    </lineage>
</organism>
<dbReference type="OrthoDB" id="5706645at2"/>
<dbReference type="GO" id="GO:0016874">
    <property type="term" value="F:ligase activity"/>
    <property type="evidence" value="ECO:0007669"/>
    <property type="project" value="UniProtKB-KW"/>
</dbReference>
<dbReference type="RefSeq" id="WP_133736648.1">
    <property type="nucleotide sequence ID" value="NZ_SOAX01000005.1"/>
</dbReference>
<keyword evidence="3 5" id="KW-1133">Transmembrane helix</keyword>
<dbReference type="InterPro" id="IPR051533">
    <property type="entry name" value="WaaL-like"/>
</dbReference>
<dbReference type="PANTHER" id="PTHR37422:SF21">
    <property type="entry name" value="EXOQ-LIKE PROTEIN"/>
    <property type="match status" value="1"/>
</dbReference>
<feature type="transmembrane region" description="Helical" evidence="5">
    <location>
        <begin position="372"/>
        <end position="390"/>
    </location>
</feature>
<feature type="transmembrane region" description="Helical" evidence="5">
    <location>
        <begin position="325"/>
        <end position="345"/>
    </location>
</feature>
<sequence length="455" mass="51507">MRDILVNKSLNSSHSRLFVYLVCVYIIVWYMQIGNRWELLGAIRFEFLLGAFLSATGILALIRDPRPSSPLKAPVLVFFLVVFFYTFITYDFDASWKTFYENFVKFSMLAVFLSAFVRNSWALKMTIGAFLLAMLKITSEGFIGLVNGGLVWESQGVPRLHGSTLMYRHPNSFSGLAVGCIPFIYYLFPIANKLQKAALAALLIFSAVVIIFTGSRTGYVATGLLIFYFWWEKPGSGKVKYILLGTIGILVSLPLIPQEYIGRFISIFTLEEAEGSSAEARITIIKDALQVFVNYPWGVGVGAFPEVRMSMFGRFQDTHNLYLELLTNMSIFGLFAFFFLIYRILKTNAALQRKLLPLVSEGDSQCEFLHQLSKAIVGFVLARLFLGLFGMDTYEIYWWFAVGFTIALYRTVESIRTEDALSENSKLETDAPVRVKDKSQLGFFPNGADGYSRRR</sequence>
<feature type="transmembrane region" description="Helical" evidence="5">
    <location>
        <begin position="73"/>
        <end position="92"/>
    </location>
</feature>
<keyword evidence="7" id="KW-0436">Ligase</keyword>
<evidence type="ECO:0000256" key="5">
    <source>
        <dbReference type="SAM" id="Phobius"/>
    </source>
</evidence>
<dbReference type="EMBL" id="SOAX01000005">
    <property type="protein sequence ID" value="TDT39482.1"/>
    <property type="molecule type" value="Genomic_DNA"/>
</dbReference>
<feature type="transmembrane region" description="Helical" evidence="5">
    <location>
        <begin position="200"/>
        <end position="231"/>
    </location>
</feature>
<comment type="subcellular location">
    <subcellularLocation>
        <location evidence="1">Membrane</location>
        <topology evidence="1">Multi-pass membrane protein</topology>
    </subcellularLocation>
</comment>
<accession>A0A4R7JN26</accession>
<feature type="transmembrane region" description="Helical" evidence="5">
    <location>
        <begin position="39"/>
        <end position="61"/>
    </location>
</feature>
<evidence type="ECO:0000256" key="4">
    <source>
        <dbReference type="ARBA" id="ARBA00023136"/>
    </source>
</evidence>
<reference evidence="7 8" key="1">
    <citation type="submission" date="2019-03" db="EMBL/GenBank/DDBJ databases">
        <title>Genomic Encyclopedia of Type Strains, Phase IV (KMG-IV): sequencing the most valuable type-strain genomes for metagenomic binning, comparative biology and taxonomic classification.</title>
        <authorList>
            <person name="Goeker M."/>
        </authorList>
    </citation>
    <scope>NUCLEOTIDE SEQUENCE [LARGE SCALE GENOMIC DNA]</scope>
    <source>
        <strain evidence="7 8">DSM 15505</strain>
    </source>
</reference>
<dbReference type="InterPro" id="IPR007016">
    <property type="entry name" value="O-antigen_ligase-rel_domated"/>
</dbReference>
<feature type="transmembrane region" description="Helical" evidence="5">
    <location>
        <begin position="129"/>
        <end position="152"/>
    </location>
</feature>
<evidence type="ECO:0000256" key="2">
    <source>
        <dbReference type="ARBA" id="ARBA00022692"/>
    </source>
</evidence>
<proteinExistence type="predicted"/>
<feature type="transmembrane region" description="Helical" evidence="5">
    <location>
        <begin position="172"/>
        <end position="188"/>
    </location>
</feature>
<comment type="caution">
    <text evidence="7">The sequence shown here is derived from an EMBL/GenBank/DDBJ whole genome shotgun (WGS) entry which is preliminary data.</text>
</comment>
<evidence type="ECO:0000313" key="8">
    <source>
        <dbReference type="Proteomes" id="UP000295830"/>
    </source>
</evidence>
<feature type="transmembrane region" description="Helical" evidence="5">
    <location>
        <begin position="237"/>
        <end position="256"/>
    </location>
</feature>
<feature type="transmembrane region" description="Helical" evidence="5">
    <location>
        <begin position="98"/>
        <end position="117"/>
    </location>
</feature>
<keyword evidence="4 5" id="KW-0472">Membrane</keyword>
<evidence type="ECO:0000313" key="7">
    <source>
        <dbReference type="EMBL" id="TDT39482.1"/>
    </source>
</evidence>
<feature type="domain" description="O-antigen ligase-related" evidence="6">
    <location>
        <begin position="202"/>
        <end position="338"/>
    </location>
</feature>
<evidence type="ECO:0000256" key="3">
    <source>
        <dbReference type="ARBA" id="ARBA00022989"/>
    </source>
</evidence>
<evidence type="ECO:0000256" key="1">
    <source>
        <dbReference type="ARBA" id="ARBA00004141"/>
    </source>
</evidence>
<feature type="transmembrane region" description="Helical" evidence="5">
    <location>
        <begin position="17"/>
        <end position="33"/>
    </location>
</feature>
<name>A0A4R7JN26_9GAMM</name>
<keyword evidence="8" id="KW-1185">Reference proteome</keyword>
<evidence type="ECO:0000259" key="6">
    <source>
        <dbReference type="Pfam" id="PF04932"/>
    </source>
</evidence>
<protein>
    <submittedName>
        <fullName evidence="7">O-antigen ligase</fullName>
    </submittedName>
</protein>
<keyword evidence="2 5" id="KW-0812">Transmembrane</keyword>
<dbReference type="AlphaFoldDB" id="A0A4R7JN26"/>
<dbReference type="PANTHER" id="PTHR37422">
    <property type="entry name" value="TEICHURONIC ACID BIOSYNTHESIS PROTEIN TUAE"/>
    <property type="match status" value="1"/>
</dbReference>